<feature type="compositionally biased region" description="Low complexity" evidence="1">
    <location>
        <begin position="201"/>
        <end position="235"/>
    </location>
</feature>
<dbReference type="STRING" id="1134435.AC731_018820"/>
<feature type="compositionally biased region" description="Low complexity" evidence="1">
    <location>
        <begin position="170"/>
        <end position="187"/>
    </location>
</feature>
<dbReference type="Gene3D" id="1.10.260.40">
    <property type="entry name" value="lambda repressor-like DNA-binding domains"/>
    <property type="match status" value="1"/>
</dbReference>
<dbReference type="InterPro" id="IPR025194">
    <property type="entry name" value="RodZ-like_C"/>
</dbReference>
<feature type="region of interest" description="Disordered" evidence="1">
    <location>
        <begin position="170"/>
        <end position="235"/>
    </location>
</feature>
<dbReference type="InterPro" id="IPR010982">
    <property type="entry name" value="Lambda_DNA-bd_dom_sf"/>
</dbReference>
<feature type="region of interest" description="Disordered" evidence="1">
    <location>
        <begin position="1"/>
        <end position="26"/>
    </location>
</feature>
<evidence type="ECO:0000256" key="1">
    <source>
        <dbReference type="SAM" id="MobiDB-lite"/>
    </source>
</evidence>
<dbReference type="EMBL" id="CP014646">
    <property type="protein sequence ID" value="AMO38816.1"/>
    <property type="molecule type" value="Genomic_DNA"/>
</dbReference>
<accession>A0A127KA44</accession>
<evidence type="ECO:0000313" key="3">
    <source>
        <dbReference type="EMBL" id="AMO38816.1"/>
    </source>
</evidence>
<dbReference type="Pfam" id="PF13464">
    <property type="entry name" value="RodZ_C"/>
    <property type="match status" value="1"/>
</dbReference>
<gene>
    <name evidence="3" type="ORF">AC731_018820</name>
</gene>
<dbReference type="GO" id="GO:0003677">
    <property type="term" value="F:DNA binding"/>
    <property type="evidence" value="ECO:0007669"/>
    <property type="project" value="InterPro"/>
</dbReference>
<evidence type="ECO:0000313" key="4">
    <source>
        <dbReference type="Proteomes" id="UP000036902"/>
    </source>
</evidence>
<dbReference type="Pfam" id="PF13413">
    <property type="entry name" value="HTH_25"/>
    <property type="match status" value="1"/>
</dbReference>
<proteinExistence type="predicted"/>
<dbReference type="AlphaFoldDB" id="A0A127KA44"/>
<keyword evidence="4" id="KW-1185">Reference proteome</keyword>
<sequence length="322" mass="32819">MSNDQSLELTAGSAHDDVRSPGAALRAAREARGESVAEVAFALKLNPRQIAALEADDFAALPGTAFVRGFLRNYARYVGLDPAPLLAGVERLGGQGDVDLSPIRNADGELPSGGSAPRLGAASVRWIVLLLVAALLAGWYFDWFRTEPVSVERMLETPAADSAALDAQPAAVPSAAVEEAPAGSAGSPADVAIPTPPAPGTAPAEQPAAVPVAPAQPVSAAQPAPPVAADAATGAGDVPVPPVSGRQLAFRFAGESWVEVRDATGTIIYSGVNRPGSERNVQGTPPFALVIGNATSVALEFDGKPVDLAPHTKVSVARLTVK</sequence>
<feature type="domain" description="Cytoskeleton protein RodZ-like C-terminal" evidence="2">
    <location>
        <begin position="250"/>
        <end position="320"/>
    </location>
</feature>
<dbReference type="PANTHER" id="PTHR34475">
    <property type="match status" value="1"/>
</dbReference>
<protein>
    <recommendedName>
        <fullName evidence="2">Cytoskeleton protein RodZ-like C-terminal domain-containing protein</fullName>
    </recommendedName>
</protein>
<dbReference type="RefSeq" id="WP_048708435.1">
    <property type="nucleotide sequence ID" value="NZ_CP014646.1"/>
</dbReference>
<evidence type="ECO:0000259" key="2">
    <source>
        <dbReference type="Pfam" id="PF13464"/>
    </source>
</evidence>
<dbReference type="InterPro" id="IPR050400">
    <property type="entry name" value="Bact_Cytoskel_RodZ"/>
</dbReference>
<name>A0A127KA44_9RHOO</name>
<dbReference type="Proteomes" id="UP000036902">
    <property type="component" value="Chromosome"/>
</dbReference>
<organism evidence="3 4">
    <name type="scientific">Thauera humireducens</name>
    <dbReference type="NCBI Taxonomy" id="1134435"/>
    <lineage>
        <taxon>Bacteria</taxon>
        <taxon>Pseudomonadati</taxon>
        <taxon>Pseudomonadota</taxon>
        <taxon>Betaproteobacteria</taxon>
        <taxon>Rhodocyclales</taxon>
        <taxon>Zoogloeaceae</taxon>
        <taxon>Thauera</taxon>
    </lineage>
</organism>
<dbReference type="PANTHER" id="PTHR34475:SF1">
    <property type="entry name" value="CYTOSKELETON PROTEIN RODZ"/>
    <property type="match status" value="1"/>
</dbReference>
<dbReference type="KEGG" id="thu:AC731_018820"/>
<reference evidence="4" key="1">
    <citation type="submission" date="2016-03" db="EMBL/GenBank/DDBJ databases">
        <authorList>
            <person name="Ma C."/>
            <person name="Zhou S."/>
            <person name="Yang G."/>
        </authorList>
    </citation>
    <scope>NUCLEOTIDE SEQUENCE [LARGE SCALE GENOMIC DNA]</scope>
    <source>
        <strain evidence="4">SgZ-1</strain>
    </source>
</reference>